<proteinExistence type="predicted"/>
<dbReference type="Pfam" id="PF04263">
    <property type="entry name" value="TPK_catalytic"/>
    <property type="match status" value="1"/>
</dbReference>
<dbReference type="GO" id="GO:0004788">
    <property type="term" value="F:thiamine diphosphokinase activity"/>
    <property type="evidence" value="ECO:0007669"/>
    <property type="project" value="UniProtKB-UniRule"/>
</dbReference>
<dbReference type="InterPro" id="IPR006282">
    <property type="entry name" value="Thi_PPkinase"/>
</dbReference>
<dbReference type="InterPro" id="IPR053149">
    <property type="entry name" value="TPK"/>
</dbReference>
<dbReference type="GO" id="GO:0009229">
    <property type="term" value="P:thiamine diphosphate biosynthetic process"/>
    <property type="evidence" value="ECO:0007669"/>
    <property type="project" value="InterPro"/>
</dbReference>
<dbReference type="SUPFAM" id="SSF63862">
    <property type="entry name" value="Thiamin pyrophosphokinase, substrate-binding domain"/>
    <property type="match status" value="1"/>
</dbReference>
<dbReference type="EMBL" id="JYFE01000016">
    <property type="protein sequence ID" value="KIT17687.1"/>
    <property type="molecule type" value="Genomic_DNA"/>
</dbReference>
<evidence type="ECO:0000256" key="1">
    <source>
        <dbReference type="ARBA" id="ARBA00022679"/>
    </source>
</evidence>
<gene>
    <name evidence="7" type="ORF">jaqu_05780</name>
</gene>
<evidence type="ECO:0000313" key="7">
    <source>
        <dbReference type="EMBL" id="KIT17687.1"/>
    </source>
</evidence>
<dbReference type="Proteomes" id="UP000032232">
    <property type="component" value="Unassembled WGS sequence"/>
</dbReference>
<dbReference type="Gene3D" id="3.40.50.10240">
    <property type="entry name" value="Thiamin pyrophosphokinase, catalytic domain"/>
    <property type="match status" value="1"/>
</dbReference>
<dbReference type="STRING" id="935700.jaqu_05780"/>
<dbReference type="InterPro" id="IPR007371">
    <property type="entry name" value="TPK_catalytic"/>
</dbReference>
<dbReference type="NCBIfam" id="TIGR01378">
    <property type="entry name" value="thi_PPkinase"/>
    <property type="match status" value="1"/>
</dbReference>
<dbReference type="AlphaFoldDB" id="A0A0D1CSD0"/>
<evidence type="ECO:0000256" key="5">
    <source>
        <dbReference type="NCBIfam" id="TIGR01378"/>
    </source>
</evidence>
<sequence length="231" mass="24061">MPDLQRTVQDFATAETPSGGVTLVGGGPVPTLALKAALNRAPRVVAADGGADACLAADLLPELVVGDLDSIGEAARHAYTDRIVHVSEQDSTDFAKALHRIEAPFVLAVGFLGARFDHALAAISHLGMRTGPPVLLLSDDDALAMCPTRLRLDLPTGTRVSLWPLAEVRLTSTGLRWPLDGLVLRPDGRVGTSNRATGPVTLTCDGPCLVILPLDALDPLMAGLGIAGTDR</sequence>
<dbReference type="PATRIC" id="fig|935700.4.peg.612"/>
<evidence type="ECO:0000313" key="8">
    <source>
        <dbReference type="Proteomes" id="UP000032232"/>
    </source>
</evidence>
<protein>
    <recommendedName>
        <fullName evidence="5">Thiamine diphosphokinase</fullName>
        <ecNumber evidence="5">2.7.6.2</ecNumber>
    </recommendedName>
</protein>
<dbReference type="PANTHER" id="PTHR41299">
    <property type="entry name" value="THIAMINE PYROPHOSPHOKINASE"/>
    <property type="match status" value="1"/>
</dbReference>
<dbReference type="GO" id="GO:0016301">
    <property type="term" value="F:kinase activity"/>
    <property type="evidence" value="ECO:0007669"/>
    <property type="project" value="UniProtKB-KW"/>
</dbReference>
<comment type="caution">
    <text evidence="7">The sequence shown here is derived from an EMBL/GenBank/DDBJ whole genome shotgun (WGS) entry which is preliminary data.</text>
</comment>
<dbReference type="GO" id="GO:0006772">
    <property type="term" value="P:thiamine metabolic process"/>
    <property type="evidence" value="ECO:0007669"/>
    <property type="project" value="UniProtKB-UniRule"/>
</dbReference>
<feature type="domain" description="Thiamin pyrophosphokinase thiamin-binding" evidence="6">
    <location>
        <begin position="148"/>
        <end position="210"/>
    </location>
</feature>
<dbReference type="Pfam" id="PF04265">
    <property type="entry name" value="TPK_B1_binding"/>
    <property type="match status" value="1"/>
</dbReference>
<keyword evidence="1" id="KW-0808">Transferase</keyword>
<dbReference type="CDD" id="cd07995">
    <property type="entry name" value="TPK"/>
    <property type="match status" value="1"/>
</dbReference>
<dbReference type="GO" id="GO:0005524">
    <property type="term" value="F:ATP binding"/>
    <property type="evidence" value="ECO:0007669"/>
    <property type="project" value="UniProtKB-KW"/>
</dbReference>
<evidence type="ECO:0000256" key="3">
    <source>
        <dbReference type="ARBA" id="ARBA00022777"/>
    </source>
</evidence>
<keyword evidence="4" id="KW-0067">ATP-binding</keyword>
<dbReference type="SUPFAM" id="SSF63999">
    <property type="entry name" value="Thiamin pyrophosphokinase, catalytic domain"/>
    <property type="match status" value="1"/>
</dbReference>
<accession>A0A0D1CSD0</accession>
<keyword evidence="3 7" id="KW-0418">Kinase</keyword>
<evidence type="ECO:0000259" key="6">
    <source>
        <dbReference type="SMART" id="SM00983"/>
    </source>
</evidence>
<dbReference type="InterPro" id="IPR007373">
    <property type="entry name" value="Thiamin_PyroPKinase_B1-bd"/>
</dbReference>
<evidence type="ECO:0000256" key="4">
    <source>
        <dbReference type="ARBA" id="ARBA00022840"/>
    </source>
</evidence>
<dbReference type="EC" id="2.7.6.2" evidence="5"/>
<reference evidence="7 8" key="1">
    <citation type="submission" date="2015-02" db="EMBL/GenBank/DDBJ databases">
        <title>Genome Sequence of Jannaschia aquimarina DSM28248, a member of the Roseobacter clade.</title>
        <authorList>
            <person name="Voget S."/>
            <person name="Daniel R."/>
        </authorList>
    </citation>
    <scope>NUCLEOTIDE SEQUENCE [LARGE SCALE GENOMIC DNA]</scope>
    <source>
        <strain evidence="7 8">GSW-M26</strain>
    </source>
</reference>
<dbReference type="GO" id="GO:0030975">
    <property type="term" value="F:thiamine binding"/>
    <property type="evidence" value="ECO:0007669"/>
    <property type="project" value="InterPro"/>
</dbReference>
<evidence type="ECO:0000256" key="2">
    <source>
        <dbReference type="ARBA" id="ARBA00022741"/>
    </source>
</evidence>
<dbReference type="InterPro" id="IPR036759">
    <property type="entry name" value="TPK_catalytic_sf"/>
</dbReference>
<organism evidence="7 8">
    <name type="scientific">Jannaschia aquimarina</name>
    <dbReference type="NCBI Taxonomy" id="935700"/>
    <lineage>
        <taxon>Bacteria</taxon>
        <taxon>Pseudomonadati</taxon>
        <taxon>Pseudomonadota</taxon>
        <taxon>Alphaproteobacteria</taxon>
        <taxon>Rhodobacterales</taxon>
        <taxon>Roseobacteraceae</taxon>
        <taxon>Jannaschia</taxon>
    </lineage>
</organism>
<keyword evidence="2" id="KW-0547">Nucleotide-binding</keyword>
<dbReference type="InterPro" id="IPR036371">
    <property type="entry name" value="TPK_B1-bd_sf"/>
</dbReference>
<dbReference type="PANTHER" id="PTHR41299:SF1">
    <property type="entry name" value="THIAMINE PYROPHOSPHOKINASE"/>
    <property type="match status" value="1"/>
</dbReference>
<keyword evidence="8" id="KW-1185">Reference proteome</keyword>
<name>A0A0D1CSD0_9RHOB</name>
<dbReference type="SMART" id="SM00983">
    <property type="entry name" value="TPK_B1_binding"/>
    <property type="match status" value="1"/>
</dbReference>